<keyword evidence="2 3" id="KW-0663">Pyridoxal phosphate</keyword>
<dbReference type="InterPro" id="IPR011821">
    <property type="entry name" value="O_succ_thio_ly"/>
</dbReference>
<name>A0AA51RQJ4_9GAMM</name>
<dbReference type="GO" id="GO:0004123">
    <property type="term" value="F:cystathionine gamma-lyase activity"/>
    <property type="evidence" value="ECO:0007669"/>
    <property type="project" value="TreeGrafter"/>
</dbReference>
<dbReference type="InterPro" id="IPR015422">
    <property type="entry name" value="PyrdxlP-dep_Trfase_small"/>
</dbReference>
<dbReference type="InterPro" id="IPR054542">
    <property type="entry name" value="Cys_met_metab_PP"/>
</dbReference>
<evidence type="ECO:0000256" key="4">
    <source>
        <dbReference type="RuleBase" id="RU362118"/>
    </source>
</evidence>
<dbReference type="GO" id="GO:0019346">
    <property type="term" value="P:transsulfuration"/>
    <property type="evidence" value="ECO:0007669"/>
    <property type="project" value="InterPro"/>
</dbReference>
<dbReference type="PANTHER" id="PTHR11808:SF75">
    <property type="entry name" value="CYSTATHIONINE GAMMA-SYNTHASE"/>
    <property type="match status" value="1"/>
</dbReference>
<dbReference type="InterPro" id="IPR015424">
    <property type="entry name" value="PyrdxlP-dep_Trfase"/>
</dbReference>
<dbReference type="EC" id="2.5.1.48" evidence="5"/>
<accession>A0AA51RQJ4</accession>
<evidence type="ECO:0000313" key="6">
    <source>
        <dbReference type="Proteomes" id="UP001239782"/>
    </source>
</evidence>
<dbReference type="RefSeq" id="WP_309200847.1">
    <property type="nucleotide sequence ID" value="NZ_CP133548.1"/>
</dbReference>
<dbReference type="AlphaFoldDB" id="A0AA51RQJ4"/>
<feature type="modified residue" description="N6-(pyridoxal phosphate)lysine" evidence="3">
    <location>
        <position position="202"/>
    </location>
</feature>
<dbReference type="Proteomes" id="UP001239782">
    <property type="component" value="Chromosome"/>
</dbReference>
<organism evidence="5 6">
    <name type="scientific">Pleionea litopenaei</name>
    <dbReference type="NCBI Taxonomy" id="3070815"/>
    <lineage>
        <taxon>Bacteria</taxon>
        <taxon>Pseudomonadati</taxon>
        <taxon>Pseudomonadota</taxon>
        <taxon>Gammaproteobacteria</taxon>
        <taxon>Oceanospirillales</taxon>
        <taxon>Pleioneaceae</taxon>
        <taxon>Pleionea</taxon>
    </lineage>
</organism>
<dbReference type="NCBIfam" id="TIGR02080">
    <property type="entry name" value="O_succ_thio_ly"/>
    <property type="match status" value="1"/>
</dbReference>
<dbReference type="GO" id="GO:0019343">
    <property type="term" value="P:cysteine biosynthetic process via cystathionine"/>
    <property type="evidence" value="ECO:0007669"/>
    <property type="project" value="TreeGrafter"/>
</dbReference>
<dbReference type="GO" id="GO:0030170">
    <property type="term" value="F:pyridoxal phosphate binding"/>
    <property type="evidence" value="ECO:0007669"/>
    <property type="project" value="InterPro"/>
</dbReference>
<evidence type="ECO:0000256" key="3">
    <source>
        <dbReference type="PIRSR" id="PIRSR001434-2"/>
    </source>
</evidence>
<comment type="similarity">
    <text evidence="4">Belongs to the trans-sulfuration enzymes family.</text>
</comment>
<dbReference type="Gene3D" id="3.90.1150.10">
    <property type="entry name" value="Aspartate Aminotransferase, domain 1"/>
    <property type="match status" value="1"/>
</dbReference>
<dbReference type="GO" id="GO:0003962">
    <property type="term" value="F:cystathionine gamma-synthase activity"/>
    <property type="evidence" value="ECO:0007669"/>
    <property type="project" value="UniProtKB-EC"/>
</dbReference>
<sequence length="397" mass="43315">MTLQHDRFASATIAVKAGIEADSAHGAVTPPLYLSSNYTFKDFAEPRQYDYSRSGNPTRDLLADAINELEGGAGAVITSTGMSAVFLITQLLQANDLVIAPHDCYGGTYRLFKSLSDKGQFRVLFVDQNDPIAINDALSHNPRLLWIETPSNPLLRIVDVETLVTQAHQHNCLVAVDNTFLTPVYQKPFELGADLVVHSTTKYINGHSDVVGGAAIARTPELAEKLRWWANCVGITASPFDSFLTLRGLRTLNARLKQHEINTQIILDYLVAHPQVSNVYHPSLPTHPGHEIAKKQQKGFGIMLSFELQGGESEVRAFVSVLQQFSLAESLGGVESLVCHPATMTHAAMDPAARETAGIGNTLLRLSIGIEDSDDLLNDLKRGFFAASQCRVNQKVG</sequence>
<protein>
    <submittedName>
        <fullName evidence="5">Cystathionine gamma-synthase</fullName>
        <ecNumber evidence="5">2.5.1.48</ecNumber>
    </submittedName>
</protein>
<evidence type="ECO:0000313" key="5">
    <source>
        <dbReference type="EMBL" id="WMS85694.1"/>
    </source>
</evidence>
<proteinExistence type="inferred from homology"/>
<dbReference type="PROSITE" id="PS00868">
    <property type="entry name" value="CYS_MET_METAB_PP"/>
    <property type="match status" value="1"/>
</dbReference>
<dbReference type="PANTHER" id="PTHR11808">
    <property type="entry name" value="TRANS-SULFURATION ENZYME FAMILY MEMBER"/>
    <property type="match status" value="1"/>
</dbReference>
<comment type="cofactor">
    <cofactor evidence="1 4">
        <name>pyridoxal 5'-phosphate</name>
        <dbReference type="ChEBI" id="CHEBI:597326"/>
    </cofactor>
</comment>
<dbReference type="FunFam" id="3.40.640.10:FF:000038">
    <property type="entry name" value="Cystathionine gamma-synthase"/>
    <property type="match status" value="1"/>
</dbReference>
<dbReference type="PIRSF" id="PIRSF001434">
    <property type="entry name" value="CGS"/>
    <property type="match status" value="1"/>
</dbReference>
<dbReference type="CDD" id="cd00614">
    <property type="entry name" value="CGS_like"/>
    <property type="match status" value="1"/>
</dbReference>
<dbReference type="InterPro" id="IPR000277">
    <property type="entry name" value="Cys/Met-Metab_PyrdxlP-dep_enz"/>
</dbReference>
<reference evidence="5 6" key="1">
    <citation type="submission" date="2023-08" db="EMBL/GenBank/DDBJ databases">
        <title>Pleionea litopenaei sp. nov., isolated from stomach of juvenile Litopenaeus vannamei.</title>
        <authorList>
            <person name="Rho A.M."/>
            <person name="Hwang C.Y."/>
        </authorList>
    </citation>
    <scope>NUCLEOTIDE SEQUENCE [LARGE SCALE GENOMIC DNA]</scope>
    <source>
        <strain evidence="5 6">HL-JVS1</strain>
    </source>
</reference>
<evidence type="ECO:0000256" key="1">
    <source>
        <dbReference type="ARBA" id="ARBA00001933"/>
    </source>
</evidence>
<keyword evidence="5" id="KW-0808">Transferase</keyword>
<dbReference type="SUPFAM" id="SSF53383">
    <property type="entry name" value="PLP-dependent transferases"/>
    <property type="match status" value="1"/>
</dbReference>
<dbReference type="InterPro" id="IPR015421">
    <property type="entry name" value="PyrdxlP-dep_Trfase_major"/>
</dbReference>
<dbReference type="Gene3D" id="3.40.640.10">
    <property type="entry name" value="Type I PLP-dependent aspartate aminotransferase-like (Major domain)"/>
    <property type="match status" value="1"/>
</dbReference>
<dbReference type="EMBL" id="CP133548">
    <property type="protein sequence ID" value="WMS85694.1"/>
    <property type="molecule type" value="Genomic_DNA"/>
</dbReference>
<dbReference type="KEGG" id="plei:Q9312_10755"/>
<gene>
    <name evidence="5" type="primary">metB</name>
    <name evidence="5" type="ORF">Q9312_10755</name>
</gene>
<dbReference type="Pfam" id="PF01053">
    <property type="entry name" value="Cys_Met_Meta_PP"/>
    <property type="match status" value="1"/>
</dbReference>
<keyword evidence="6" id="KW-1185">Reference proteome</keyword>
<dbReference type="GO" id="GO:0005737">
    <property type="term" value="C:cytoplasm"/>
    <property type="evidence" value="ECO:0007669"/>
    <property type="project" value="TreeGrafter"/>
</dbReference>
<evidence type="ECO:0000256" key="2">
    <source>
        <dbReference type="ARBA" id="ARBA00022898"/>
    </source>
</evidence>